<keyword evidence="3" id="KW-1185">Reference proteome</keyword>
<name>A0AAD4HPP2_9AGAM</name>
<dbReference type="GeneID" id="64660742"/>
<evidence type="ECO:0000256" key="1">
    <source>
        <dbReference type="SAM" id="MobiDB-lite"/>
    </source>
</evidence>
<proteinExistence type="predicted"/>
<gene>
    <name evidence="2" type="ORF">F5891DRAFT_1184437</name>
</gene>
<dbReference type="Proteomes" id="UP001195769">
    <property type="component" value="Unassembled WGS sequence"/>
</dbReference>
<comment type="caution">
    <text evidence="2">The sequence shown here is derived from an EMBL/GenBank/DDBJ whole genome shotgun (WGS) entry which is preliminary data.</text>
</comment>
<evidence type="ECO:0000313" key="3">
    <source>
        <dbReference type="Proteomes" id="UP001195769"/>
    </source>
</evidence>
<accession>A0AAD4HPP2</accession>
<reference evidence="2" key="1">
    <citation type="journal article" date="2020" name="New Phytol.">
        <title>Comparative genomics reveals dynamic genome evolution in host specialist ectomycorrhizal fungi.</title>
        <authorList>
            <person name="Lofgren L.A."/>
            <person name="Nguyen N.H."/>
            <person name="Vilgalys R."/>
            <person name="Ruytinx J."/>
            <person name="Liao H.L."/>
            <person name="Branco S."/>
            <person name="Kuo A."/>
            <person name="LaButti K."/>
            <person name="Lipzen A."/>
            <person name="Andreopoulos W."/>
            <person name="Pangilinan J."/>
            <person name="Riley R."/>
            <person name="Hundley H."/>
            <person name="Na H."/>
            <person name="Barry K."/>
            <person name="Grigoriev I.V."/>
            <person name="Stajich J.E."/>
            <person name="Kennedy P.G."/>
        </authorList>
    </citation>
    <scope>NUCLEOTIDE SEQUENCE</scope>
    <source>
        <strain evidence="2">FC203</strain>
    </source>
</reference>
<feature type="region of interest" description="Disordered" evidence="1">
    <location>
        <begin position="138"/>
        <end position="196"/>
    </location>
</feature>
<dbReference type="EMBL" id="JABBWK010000010">
    <property type="protein sequence ID" value="KAG1904242.1"/>
    <property type="molecule type" value="Genomic_DNA"/>
</dbReference>
<organism evidence="2 3">
    <name type="scientific">Suillus fuscotomentosus</name>
    <dbReference type="NCBI Taxonomy" id="1912939"/>
    <lineage>
        <taxon>Eukaryota</taxon>
        <taxon>Fungi</taxon>
        <taxon>Dikarya</taxon>
        <taxon>Basidiomycota</taxon>
        <taxon>Agaricomycotina</taxon>
        <taxon>Agaricomycetes</taxon>
        <taxon>Agaricomycetidae</taxon>
        <taxon>Boletales</taxon>
        <taxon>Suillineae</taxon>
        <taxon>Suillaceae</taxon>
        <taxon>Suillus</taxon>
    </lineage>
</organism>
<dbReference type="RefSeq" id="XP_041229817.1">
    <property type="nucleotide sequence ID" value="XM_041366444.1"/>
</dbReference>
<sequence>MGVEGFYVAVHGDVEHFHKLKIFYTPKVKSFIKEITHLDPKHFALKFESWVMGNFDAINTKNHLSKKKINMNYDNYESKIVEKHGIILEGWTYGQLQNPRKIGHHEDLVALLNALVNGCCVWVKLSEQDLEQCMESNREHAKNGESIYKPRKTMKKNPAGAAKSAAVIEDSDRSQDESEEEDEGKSAAVIEDSNRS</sequence>
<dbReference type="AlphaFoldDB" id="A0AAD4HPP2"/>
<evidence type="ECO:0000313" key="2">
    <source>
        <dbReference type="EMBL" id="KAG1904242.1"/>
    </source>
</evidence>
<protein>
    <submittedName>
        <fullName evidence="2">Uncharacterized protein</fullName>
    </submittedName>
</protein>